<keyword evidence="2" id="KW-1185">Reference proteome</keyword>
<comment type="caution">
    <text evidence="1">The sequence shown here is derived from an EMBL/GenBank/DDBJ whole genome shotgun (WGS) entry which is preliminary data.</text>
</comment>
<protein>
    <submittedName>
        <fullName evidence="1">Uncharacterized protein</fullName>
    </submittedName>
</protein>
<accession>A0AAV3QRF4</accession>
<gene>
    <name evidence="1" type="ORF">LIER_40237</name>
</gene>
<dbReference type="EMBL" id="BAABME010022824">
    <property type="protein sequence ID" value="GAA0166684.1"/>
    <property type="molecule type" value="Genomic_DNA"/>
</dbReference>
<sequence>MAVGQPPKPPPSLVVVDYRSPTSGKELIRDNSNPSISFVDVIQGLPTKAVTPFLDPTSISFKPVSLHNGKPSVILNLKIKSVFWISSF</sequence>
<dbReference type="AlphaFoldDB" id="A0AAV3QRF4"/>
<organism evidence="1 2">
    <name type="scientific">Lithospermum erythrorhizon</name>
    <name type="common">Purple gromwell</name>
    <name type="synonym">Lithospermum officinale var. erythrorhizon</name>
    <dbReference type="NCBI Taxonomy" id="34254"/>
    <lineage>
        <taxon>Eukaryota</taxon>
        <taxon>Viridiplantae</taxon>
        <taxon>Streptophyta</taxon>
        <taxon>Embryophyta</taxon>
        <taxon>Tracheophyta</taxon>
        <taxon>Spermatophyta</taxon>
        <taxon>Magnoliopsida</taxon>
        <taxon>eudicotyledons</taxon>
        <taxon>Gunneridae</taxon>
        <taxon>Pentapetalae</taxon>
        <taxon>asterids</taxon>
        <taxon>lamiids</taxon>
        <taxon>Boraginales</taxon>
        <taxon>Boraginaceae</taxon>
        <taxon>Boraginoideae</taxon>
        <taxon>Lithospermeae</taxon>
        <taxon>Lithospermum</taxon>
    </lineage>
</organism>
<dbReference type="Proteomes" id="UP001454036">
    <property type="component" value="Unassembled WGS sequence"/>
</dbReference>
<evidence type="ECO:0000313" key="1">
    <source>
        <dbReference type="EMBL" id="GAA0166684.1"/>
    </source>
</evidence>
<proteinExistence type="predicted"/>
<reference evidence="1 2" key="1">
    <citation type="submission" date="2024-01" db="EMBL/GenBank/DDBJ databases">
        <title>The complete chloroplast genome sequence of Lithospermum erythrorhizon: insights into the phylogenetic relationship among Boraginaceae species and the maternal lineages of purple gromwells.</title>
        <authorList>
            <person name="Okada T."/>
            <person name="Watanabe K."/>
        </authorList>
    </citation>
    <scope>NUCLEOTIDE SEQUENCE [LARGE SCALE GENOMIC DNA]</scope>
</reference>
<evidence type="ECO:0000313" key="2">
    <source>
        <dbReference type="Proteomes" id="UP001454036"/>
    </source>
</evidence>
<name>A0AAV3QRF4_LITER</name>